<dbReference type="SUPFAM" id="SSF55073">
    <property type="entry name" value="Nucleotide cyclase"/>
    <property type="match status" value="1"/>
</dbReference>
<sequence>MKLARGENEIGRMSSEASIQAFFKLSPDLLCTRTPEGYFLELNDLWTETFGWTLEELKSRPWMEFIHPNDFAFTDEIERQCHAAPLNSAPFLYKNRFCAKDGSYRWLSWRVTPYEGGLSYGMAKDVTTNHWQGSGEYRTAVQEAVKLRDQAIAASSVGIVIADAQLPDMPLIYVNPAFERIAGYSAAEVLGYNCRFLQGEKTDQAELEKLRIAIKEGTHCTVTLLNYRKDGTPFWNELTISPIYDQNDRLTHFVGIQSDISDRVRAEKALRVEQRKSEKLLLNVLPQSIVEQLKKVEGSLARQFDEATILFADIVGFTPLSAQLQPLEVIVFLNQIFSRFDDLVEKYGVEKIKTIGDAYMLAGGLPVPREDHADAIAQIALEMQDSIAPLQEETQRDFQIRIGINTGAVVAGVIGQKKFIYDLWGDAVNVASRMEALGEAGKIQVSQQTYDQLKDKFHFEKRGAIAVKGKGEMTTYWLLGKKE</sequence>
<dbReference type="EC" id="4.6.1.1" evidence="3"/>
<dbReference type="NCBIfam" id="TIGR00229">
    <property type="entry name" value="sensory_box"/>
    <property type="match status" value="2"/>
</dbReference>
<evidence type="ECO:0000256" key="4">
    <source>
        <dbReference type="ARBA" id="ARBA00021420"/>
    </source>
</evidence>
<dbReference type="InterPro" id="IPR001610">
    <property type="entry name" value="PAC"/>
</dbReference>
<dbReference type="CDD" id="cd07302">
    <property type="entry name" value="CHD"/>
    <property type="match status" value="1"/>
</dbReference>
<organism evidence="21 22">
    <name type="scientific">Lusitaniella coriacea LEGE 07157</name>
    <dbReference type="NCBI Taxonomy" id="945747"/>
    <lineage>
        <taxon>Bacteria</taxon>
        <taxon>Bacillati</taxon>
        <taxon>Cyanobacteriota</taxon>
        <taxon>Cyanophyceae</taxon>
        <taxon>Spirulinales</taxon>
        <taxon>Lusitaniellaceae</taxon>
        <taxon>Lusitaniella</taxon>
    </lineage>
</organism>
<evidence type="ECO:0000256" key="6">
    <source>
        <dbReference type="ARBA" id="ARBA00022723"/>
    </source>
</evidence>
<dbReference type="InterPro" id="IPR000700">
    <property type="entry name" value="PAS-assoc_C"/>
</dbReference>
<feature type="domain" description="PAS" evidence="18">
    <location>
        <begin position="144"/>
        <end position="217"/>
    </location>
</feature>
<dbReference type="PANTHER" id="PTHR11920:SF335">
    <property type="entry name" value="GUANYLATE CYCLASE"/>
    <property type="match status" value="1"/>
</dbReference>
<evidence type="ECO:0000256" key="1">
    <source>
        <dbReference type="ARBA" id="ARBA00001593"/>
    </source>
</evidence>
<dbReference type="InterPro" id="IPR035965">
    <property type="entry name" value="PAS-like_dom_sf"/>
</dbReference>
<dbReference type="GO" id="GO:0005524">
    <property type="term" value="F:ATP binding"/>
    <property type="evidence" value="ECO:0007669"/>
    <property type="project" value="UniProtKB-KW"/>
</dbReference>
<evidence type="ECO:0000256" key="8">
    <source>
        <dbReference type="ARBA" id="ARBA00022840"/>
    </source>
</evidence>
<feature type="domain" description="Guanylate cyclase" evidence="20">
    <location>
        <begin position="308"/>
        <end position="435"/>
    </location>
</feature>
<dbReference type="InterPro" id="IPR050401">
    <property type="entry name" value="Cyclic_nucleotide_synthase"/>
</dbReference>
<dbReference type="Gene3D" id="3.30.70.1230">
    <property type="entry name" value="Nucleotide cyclase"/>
    <property type="match status" value="1"/>
</dbReference>
<comment type="catalytic activity">
    <reaction evidence="1">
        <text>ATP = 3',5'-cyclic AMP + diphosphate</text>
        <dbReference type="Rhea" id="RHEA:15389"/>
        <dbReference type="ChEBI" id="CHEBI:30616"/>
        <dbReference type="ChEBI" id="CHEBI:33019"/>
        <dbReference type="ChEBI" id="CHEBI:58165"/>
        <dbReference type="EC" id="4.6.1.1"/>
    </reaction>
</comment>
<comment type="caution">
    <text evidence="21">The sequence shown here is derived from an EMBL/GenBank/DDBJ whole genome shotgun (WGS) entry which is preliminary data.</text>
</comment>
<evidence type="ECO:0000313" key="22">
    <source>
        <dbReference type="Proteomes" id="UP000654482"/>
    </source>
</evidence>
<evidence type="ECO:0000256" key="10">
    <source>
        <dbReference type="ARBA" id="ARBA00022989"/>
    </source>
</evidence>
<keyword evidence="12" id="KW-0472">Membrane</keyword>
<evidence type="ECO:0000256" key="11">
    <source>
        <dbReference type="ARBA" id="ARBA00022998"/>
    </source>
</evidence>
<dbReference type="PROSITE" id="PS00452">
    <property type="entry name" value="GUANYLATE_CYCLASE_1"/>
    <property type="match status" value="1"/>
</dbReference>
<reference evidence="21" key="1">
    <citation type="submission" date="2020-10" db="EMBL/GenBank/DDBJ databases">
        <authorList>
            <person name="Castelo-Branco R."/>
            <person name="Eusebio N."/>
            <person name="Adriana R."/>
            <person name="Vieira A."/>
            <person name="Brugerolle De Fraissinette N."/>
            <person name="Rezende De Castro R."/>
            <person name="Schneider M.P."/>
            <person name="Vasconcelos V."/>
            <person name="Leao P.N."/>
        </authorList>
    </citation>
    <scope>NUCLEOTIDE SEQUENCE</scope>
    <source>
        <strain evidence="21">LEGE 07157</strain>
    </source>
</reference>
<evidence type="ECO:0000259" key="20">
    <source>
        <dbReference type="PROSITE" id="PS50125"/>
    </source>
</evidence>
<feature type="domain" description="PAS" evidence="18">
    <location>
        <begin position="15"/>
        <end position="70"/>
    </location>
</feature>
<dbReference type="SMART" id="SM00091">
    <property type="entry name" value="PAS"/>
    <property type="match status" value="2"/>
</dbReference>
<keyword evidence="8" id="KW-0067">ATP-binding</keyword>
<feature type="domain" description="PAC" evidence="19">
    <location>
        <begin position="218"/>
        <end position="272"/>
    </location>
</feature>
<name>A0A8J7E1P3_9CYAN</name>
<evidence type="ECO:0000256" key="2">
    <source>
        <dbReference type="ARBA" id="ARBA00004370"/>
    </source>
</evidence>
<dbReference type="InterPro" id="IPR001054">
    <property type="entry name" value="A/G_cyclase"/>
</dbReference>
<dbReference type="SMART" id="SM00044">
    <property type="entry name" value="CYCc"/>
    <property type="match status" value="1"/>
</dbReference>
<dbReference type="SUPFAM" id="SSF55785">
    <property type="entry name" value="PYP-like sensor domain (PAS domain)"/>
    <property type="match status" value="2"/>
</dbReference>
<gene>
    <name evidence="21" type="ORF">IQ249_18445</name>
</gene>
<dbReference type="EMBL" id="JADEWZ010000032">
    <property type="protein sequence ID" value="MBE9117881.1"/>
    <property type="molecule type" value="Genomic_DNA"/>
</dbReference>
<dbReference type="PROSITE" id="PS50113">
    <property type="entry name" value="PAC"/>
    <property type="match status" value="1"/>
</dbReference>
<dbReference type="GO" id="GO:0004016">
    <property type="term" value="F:adenylate cyclase activity"/>
    <property type="evidence" value="ECO:0007669"/>
    <property type="project" value="UniProtKB-EC"/>
</dbReference>
<dbReference type="InterPro" id="IPR000014">
    <property type="entry name" value="PAS"/>
</dbReference>
<dbReference type="CDD" id="cd00130">
    <property type="entry name" value="PAS"/>
    <property type="match status" value="2"/>
</dbReference>
<comment type="subunit">
    <text evidence="16">Homodimer. Can also exist as monomer.</text>
</comment>
<evidence type="ECO:0000256" key="5">
    <source>
        <dbReference type="ARBA" id="ARBA00022692"/>
    </source>
</evidence>
<evidence type="ECO:0000313" key="21">
    <source>
        <dbReference type="EMBL" id="MBE9117881.1"/>
    </source>
</evidence>
<evidence type="ECO:0000256" key="16">
    <source>
        <dbReference type="ARBA" id="ARBA00064436"/>
    </source>
</evidence>
<dbReference type="InterPro" id="IPR029787">
    <property type="entry name" value="Nucleotide_cyclase"/>
</dbReference>
<dbReference type="SMART" id="SM00086">
    <property type="entry name" value="PAC"/>
    <property type="match status" value="2"/>
</dbReference>
<dbReference type="InterPro" id="IPR013655">
    <property type="entry name" value="PAS_fold_3"/>
</dbReference>
<evidence type="ECO:0000256" key="15">
    <source>
        <dbReference type="ARBA" id="ARBA00032637"/>
    </source>
</evidence>
<dbReference type="PANTHER" id="PTHR11920">
    <property type="entry name" value="GUANYLYL CYCLASE"/>
    <property type="match status" value="1"/>
</dbReference>
<dbReference type="RefSeq" id="WP_194030967.1">
    <property type="nucleotide sequence ID" value="NZ_JADEWZ010000032.1"/>
</dbReference>
<evidence type="ECO:0000259" key="18">
    <source>
        <dbReference type="PROSITE" id="PS50112"/>
    </source>
</evidence>
<evidence type="ECO:0000256" key="7">
    <source>
        <dbReference type="ARBA" id="ARBA00022741"/>
    </source>
</evidence>
<dbReference type="Pfam" id="PF13426">
    <property type="entry name" value="PAS_9"/>
    <property type="match status" value="1"/>
</dbReference>
<evidence type="ECO:0000256" key="14">
    <source>
        <dbReference type="ARBA" id="ARBA00032597"/>
    </source>
</evidence>
<proteinExistence type="inferred from homology"/>
<comment type="similarity">
    <text evidence="17">Belongs to the adenylyl cyclase class-4/guanylyl cyclase family.</text>
</comment>
<evidence type="ECO:0000256" key="12">
    <source>
        <dbReference type="ARBA" id="ARBA00023136"/>
    </source>
</evidence>
<keyword evidence="6" id="KW-0479">Metal-binding</keyword>
<dbReference type="Pfam" id="PF00211">
    <property type="entry name" value="Guanylate_cyc"/>
    <property type="match status" value="1"/>
</dbReference>
<dbReference type="GO" id="GO:0035556">
    <property type="term" value="P:intracellular signal transduction"/>
    <property type="evidence" value="ECO:0007669"/>
    <property type="project" value="InterPro"/>
</dbReference>
<dbReference type="GO" id="GO:0005886">
    <property type="term" value="C:plasma membrane"/>
    <property type="evidence" value="ECO:0007669"/>
    <property type="project" value="UniProtKB-ARBA"/>
</dbReference>
<dbReference type="Pfam" id="PF08447">
    <property type="entry name" value="PAS_3"/>
    <property type="match status" value="1"/>
</dbReference>
<evidence type="ECO:0000256" key="3">
    <source>
        <dbReference type="ARBA" id="ARBA00012201"/>
    </source>
</evidence>
<protein>
    <recommendedName>
        <fullName evidence="4">Adenylate cyclase</fullName>
        <ecNumber evidence="3">4.6.1.1</ecNumber>
    </recommendedName>
    <alternativeName>
        <fullName evidence="14">ATP pyrophosphate-lyase</fullName>
    </alternativeName>
    <alternativeName>
        <fullName evidence="15">Adenylyl cyclase</fullName>
    </alternativeName>
</protein>
<keyword evidence="13 17" id="KW-0456">Lyase</keyword>
<evidence type="ECO:0000256" key="13">
    <source>
        <dbReference type="ARBA" id="ARBA00023239"/>
    </source>
</evidence>
<dbReference type="Gene3D" id="3.30.450.20">
    <property type="entry name" value="PAS domain"/>
    <property type="match status" value="2"/>
</dbReference>
<keyword evidence="7" id="KW-0547">Nucleotide-binding</keyword>
<dbReference type="AlphaFoldDB" id="A0A8J7E1P3"/>
<dbReference type="PROSITE" id="PS50112">
    <property type="entry name" value="PAS"/>
    <property type="match status" value="2"/>
</dbReference>
<accession>A0A8J7E1P3</accession>
<keyword evidence="11" id="KW-0115">cAMP biosynthesis</keyword>
<keyword evidence="5" id="KW-0812">Transmembrane</keyword>
<dbReference type="InterPro" id="IPR018297">
    <property type="entry name" value="A/G_cyclase_CS"/>
</dbReference>
<dbReference type="Proteomes" id="UP000654482">
    <property type="component" value="Unassembled WGS sequence"/>
</dbReference>
<keyword evidence="9" id="KW-0460">Magnesium</keyword>
<keyword evidence="22" id="KW-1185">Reference proteome</keyword>
<evidence type="ECO:0000256" key="17">
    <source>
        <dbReference type="RuleBase" id="RU000405"/>
    </source>
</evidence>
<keyword evidence="10" id="KW-1133">Transmembrane helix</keyword>
<dbReference type="GO" id="GO:0046872">
    <property type="term" value="F:metal ion binding"/>
    <property type="evidence" value="ECO:0007669"/>
    <property type="project" value="UniProtKB-KW"/>
</dbReference>
<evidence type="ECO:0000256" key="9">
    <source>
        <dbReference type="ARBA" id="ARBA00022842"/>
    </source>
</evidence>
<dbReference type="FunFam" id="3.30.70.1230:FF:000033">
    <property type="entry name" value="Adenylate cyclase"/>
    <property type="match status" value="1"/>
</dbReference>
<comment type="subcellular location">
    <subcellularLocation>
        <location evidence="2">Membrane</location>
    </subcellularLocation>
</comment>
<evidence type="ECO:0000259" key="19">
    <source>
        <dbReference type="PROSITE" id="PS50113"/>
    </source>
</evidence>
<dbReference type="PROSITE" id="PS50125">
    <property type="entry name" value="GUANYLATE_CYCLASE_2"/>
    <property type="match status" value="1"/>
</dbReference>
<dbReference type="GO" id="GO:0006171">
    <property type="term" value="P:cAMP biosynthetic process"/>
    <property type="evidence" value="ECO:0007669"/>
    <property type="project" value="UniProtKB-KW"/>
</dbReference>